<dbReference type="InterPro" id="IPR013962">
    <property type="entry name" value="DASH_Dam1"/>
</dbReference>
<comment type="caution">
    <text evidence="2">The sequence shown here is derived from an EMBL/GenBank/DDBJ whole genome shotgun (WGS) entry which is preliminary data.</text>
</comment>
<feature type="region of interest" description="Disordered" evidence="1">
    <location>
        <begin position="64"/>
        <end position="102"/>
    </location>
</feature>
<reference evidence="2 3" key="1">
    <citation type="submission" date="2015-11" db="EMBL/GenBank/DDBJ databases">
        <title>Genomes and virulence difference between two physiological races of Phytophthora nicotianae.</title>
        <authorList>
            <person name="Liu H."/>
            <person name="Ma X."/>
            <person name="Yu H."/>
            <person name="Fang D."/>
            <person name="Li Y."/>
            <person name="Wang X."/>
            <person name="Wang W."/>
            <person name="Dong Y."/>
            <person name="Xiao B."/>
        </authorList>
    </citation>
    <scope>NUCLEOTIDE SEQUENCE [LARGE SCALE GENOMIC DNA]</scope>
    <source>
        <strain evidence="3">race 1</strain>
    </source>
</reference>
<dbReference type="GO" id="GO:0072686">
    <property type="term" value="C:mitotic spindle"/>
    <property type="evidence" value="ECO:0007669"/>
    <property type="project" value="InterPro"/>
</dbReference>
<gene>
    <name evidence="2" type="ORF">AM588_10007353</name>
</gene>
<dbReference type="AlphaFoldDB" id="A0A0W8D4Y7"/>
<evidence type="ECO:0000313" key="3">
    <source>
        <dbReference type="Proteomes" id="UP000054636"/>
    </source>
</evidence>
<accession>A0A0W8D4Y7</accession>
<name>A0A0W8D4Y7_PHYNI</name>
<organism evidence="2 3">
    <name type="scientific">Phytophthora nicotianae</name>
    <name type="common">Potato buckeye rot agent</name>
    <name type="synonym">Phytophthora parasitica</name>
    <dbReference type="NCBI Taxonomy" id="4792"/>
    <lineage>
        <taxon>Eukaryota</taxon>
        <taxon>Sar</taxon>
        <taxon>Stramenopiles</taxon>
        <taxon>Oomycota</taxon>
        <taxon>Peronosporomycetes</taxon>
        <taxon>Peronosporales</taxon>
        <taxon>Peronosporaceae</taxon>
        <taxon>Phytophthora</taxon>
    </lineage>
</organism>
<dbReference type="Proteomes" id="UP000054636">
    <property type="component" value="Unassembled WGS sequence"/>
</dbReference>
<dbReference type="EMBL" id="LNFP01000577">
    <property type="protein sequence ID" value="KUF91457.1"/>
    <property type="molecule type" value="Genomic_DNA"/>
</dbReference>
<dbReference type="Pfam" id="PF08653">
    <property type="entry name" value="DASH_Dam1"/>
    <property type="match status" value="1"/>
</dbReference>
<sequence>MADPLIEPFAELCGALRGLQEQVEQLSRVHEAVDDFNSAFGAFQGAMALHASCLTYPKNVPAPTRGHNSLAQDKKQTSPGTGIQLPSNSRVSPDGNGEQNMLVGGKKTADKLSNGELKQMKKKPATGMKRQAKVDSNNARIKRRKPAPKAAKPAWTWERHIREKIPRKYQSPAELKKLENIVLYLKNRHCAISISDLVKHSGLPVIRCKEILQTLMKLDIIERRREKSVRLIATGAEGGPSTYALPCSATLFRVSSTVLARRTEPCVKSNANSRSRV</sequence>
<dbReference type="GO" id="GO:0042729">
    <property type="term" value="C:DASH complex"/>
    <property type="evidence" value="ECO:0007669"/>
    <property type="project" value="InterPro"/>
</dbReference>
<dbReference type="GO" id="GO:0008608">
    <property type="term" value="P:attachment of spindle microtubules to kinetochore"/>
    <property type="evidence" value="ECO:0007669"/>
    <property type="project" value="InterPro"/>
</dbReference>
<protein>
    <submittedName>
        <fullName evidence="2">Trifunctional nucleotide phosphoesterase protein YfkN</fullName>
    </submittedName>
</protein>
<evidence type="ECO:0000256" key="1">
    <source>
        <dbReference type="SAM" id="MobiDB-lite"/>
    </source>
</evidence>
<evidence type="ECO:0000313" key="2">
    <source>
        <dbReference type="EMBL" id="KUF91457.1"/>
    </source>
</evidence>
<feature type="compositionally biased region" description="Polar residues" evidence="1">
    <location>
        <begin position="66"/>
        <end position="91"/>
    </location>
</feature>
<proteinExistence type="predicted"/>